<evidence type="ECO:0000313" key="3">
    <source>
        <dbReference type="Proteomes" id="UP001152797"/>
    </source>
</evidence>
<comment type="caution">
    <text evidence="1">The sequence shown here is derived from an EMBL/GenBank/DDBJ whole genome shotgun (WGS) entry which is preliminary data.</text>
</comment>
<evidence type="ECO:0000313" key="1">
    <source>
        <dbReference type="EMBL" id="CAI3971764.1"/>
    </source>
</evidence>
<protein>
    <submittedName>
        <fullName evidence="1">Uncharacterized protein</fullName>
    </submittedName>
</protein>
<dbReference type="AlphaFoldDB" id="A0A9P1FCL3"/>
<organism evidence="1">
    <name type="scientific">Cladocopium goreaui</name>
    <dbReference type="NCBI Taxonomy" id="2562237"/>
    <lineage>
        <taxon>Eukaryota</taxon>
        <taxon>Sar</taxon>
        <taxon>Alveolata</taxon>
        <taxon>Dinophyceae</taxon>
        <taxon>Suessiales</taxon>
        <taxon>Symbiodiniaceae</taxon>
        <taxon>Cladocopium</taxon>
    </lineage>
</organism>
<accession>A0A9P1FCL3</accession>
<dbReference type="EMBL" id="CAMXCT010000001">
    <property type="protein sequence ID" value="CAI3971764.1"/>
    <property type="molecule type" value="Genomic_DNA"/>
</dbReference>
<keyword evidence="3" id="KW-1185">Reference proteome</keyword>
<dbReference type="Proteomes" id="UP001152797">
    <property type="component" value="Unassembled WGS sequence"/>
</dbReference>
<sequence length="375" mass="41958">MENFDDFEEEGINVACDLHDLIERVYIAPGHDQEFRDSVEGLLASAGLDVPIEASELDIRAVTGANEVTTILEPGLSQFGSVDGVVVFRGECGNKAVLLIEAKRQPLCKEWNNHISKADDKWNSSHLVVQIARKIAFIQQLKACGSDAEICFQASKDYWSGALRRMSLKKASVLGLIRRYEFGKVPILTATFTAGNWLPQPSSGDKALNDVLGPWGLSDQGGPIHLDFRRCLAAGDKVFPLFCRTFSLCGWDTIYEGRDWREWRDHVKDQGAAGALEDLEHWAKEESLSWTHCHHRKSMEHNTLKRGRPLRAVARTRGSYGTSGPMLDLQIKHGVELRMPRGWNCWDPGVKLPEMPPAGNQWCHNFLVPEEPSVS</sequence>
<dbReference type="EMBL" id="CAMXCT030000001">
    <property type="protein sequence ID" value="CAL4759076.1"/>
    <property type="molecule type" value="Genomic_DNA"/>
</dbReference>
<proteinExistence type="predicted"/>
<dbReference type="EMBL" id="CAMXCT020000001">
    <property type="protein sequence ID" value="CAL1125139.1"/>
    <property type="molecule type" value="Genomic_DNA"/>
</dbReference>
<evidence type="ECO:0000313" key="2">
    <source>
        <dbReference type="EMBL" id="CAL1125139.1"/>
    </source>
</evidence>
<gene>
    <name evidence="1" type="ORF">C1SCF055_LOCUS354</name>
</gene>
<reference evidence="1" key="1">
    <citation type="submission" date="2022-10" db="EMBL/GenBank/DDBJ databases">
        <authorList>
            <person name="Chen Y."/>
            <person name="Dougan E. K."/>
            <person name="Chan C."/>
            <person name="Rhodes N."/>
            <person name="Thang M."/>
        </authorList>
    </citation>
    <scope>NUCLEOTIDE SEQUENCE</scope>
</reference>
<name>A0A9P1FCL3_9DINO</name>
<reference evidence="2" key="2">
    <citation type="submission" date="2024-04" db="EMBL/GenBank/DDBJ databases">
        <authorList>
            <person name="Chen Y."/>
            <person name="Shah S."/>
            <person name="Dougan E. K."/>
            <person name="Thang M."/>
            <person name="Chan C."/>
        </authorList>
    </citation>
    <scope>NUCLEOTIDE SEQUENCE [LARGE SCALE GENOMIC DNA]</scope>
</reference>